<dbReference type="FunFam" id="3.90.950.10:FF:000001">
    <property type="entry name" value="dITP/XTP pyrophosphatase"/>
    <property type="match status" value="1"/>
</dbReference>
<dbReference type="AlphaFoldDB" id="W6AGI9"/>
<keyword evidence="5 10" id="KW-0378">Hydrolase</keyword>
<evidence type="ECO:0000256" key="11">
    <source>
        <dbReference type="RuleBase" id="RU003781"/>
    </source>
</evidence>
<dbReference type="SUPFAM" id="SSF52972">
    <property type="entry name" value="ITPase-like"/>
    <property type="match status" value="1"/>
</dbReference>
<name>W6AGI9_9MOLU</name>
<feature type="binding site" evidence="10">
    <location>
        <begin position="183"/>
        <end position="184"/>
    </location>
    <ligand>
        <name>substrate</name>
    </ligand>
</feature>
<evidence type="ECO:0000256" key="7">
    <source>
        <dbReference type="ARBA" id="ARBA00023080"/>
    </source>
</evidence>
<proteinExistence type="inferred from homology"/>
<dbReference type="PANTHER" id="PTHR11067">
    <property type="entry name" value="INOSINE TRIPHOSPHATE PYROPHOSPHATASE/HAM1 PROTEIN"/>
    <property type="match status" value="1"/>
</dbReference>
<feature type="binding site" evidence="10">
    <location>
        <begin position="8"/>
        <end position="13"/>
    </location>
    <ligand>
        <name>substrate</name>
    </ligand>
</feature>
<dbReference type="STRING" id="1276246.SCULI_v1c04530"/>
<comment type="function">
    <text evidence="10">Pyrophosphatase that catalyzes the hydrolysis of nucleoside triphosphates to their monophosphate derivatives, with a high preference for the non-canonical purine nucleotides XTP (xanthosine triphosphate), dITP (deoxyinosine triphosphate) and ITP. Seems to function as a house-cleaning enzyme that removes non-canonical purine nucleotides from the nucleotide pool, thus preventing their incorporation into DNA/RNA and avoiding chromosomal lesions.</text>
</comment>
<feature type="binding site" evidence="10">
    <location>
        <position position="68"/>
    </location>
    <ligand>
        <name>Mg(2+)</name>
        <dbReference type="ChEBI" id="CHEBI:18420"/>
    </ligand>
</feature>
<evidence type="ECO:0000256" key="5">
    <source>
        <dbReference type="ARBA" id="ARBA00022801"/>
    </source>
</evidence>
<dbReference type="OrthoDB" id="9807456at2"/>
<organism evidence="12 13">
    <name type="scientific">Spiroplasma culicicola AES-1</name>
    <dbReference type="NCBI Taxonomy" id="1276246"/>
    <lineage>
        <taxon>Bacteria</taxon>
        <taxon>Bacillati</taxon>
        <taxon>Mycoplasmatota</taxon>
        <taxon>Mollicutes</taxon>
        <taxon>Entomoplasmatales</taxon>
        <taxon>Spiroplasmataceae</taxon>
        <taxon>Spiroplasma</taxon>
    </lineage>
</organism>
<dbReference type="InterPro" id="IPR020922">
    <property type="entry name" value="dITP/XTP_pyrophosphatase"/>
</dbReference>
<dbReference type="InterPro" id="IPR002637">
    <property type="entry name" value="RdgB/HAM1"/>
</dbReference>
<dbReference type="GO" id="GO:0036220">
    <property type="term" value="F:ITP diphosphatase activity"/>
    <property type="evidence" value="ECO:0007669"/>
    <property type="project" value="UniProtKB-UniRule"/>
</dbReference>
<dbReference type="GO" id="GO:0009146">
    <property type="term" value="P:purine nucleoside triphosphate catabolic process"/>
    <property type="evidence" value="ECO:0007669"/>
    <property type="project" value="UniProtKB-UniRule"/>
</dbReference>
<dbReference type="eggNOG" id="COG0127">
    <property type="taxonomic scope" value="Bacteria"/>
</dbReference>
<dbReference type="GO" id="GO:0046872">
    <property type="term" value="F:metal ion binding"/>
    <property type="evidence" value="ECO:0007669"/>
    <property type="project" value="UniProtKB-KW"/>
</dbReference>
<evidence type="ECO:0000313" key="13">
    <source>
        <dbReference type="Proteomes" id="UP000019267"/>
    </source>
</evidence>
<comment type="similarity">
    <text evidence="1 10 11">Belongs to the HAM1 NTPase family.</text>
</comment>
<keyword evidence="6 10" id="KW-0460">Magnesium</keyword>
<evidence type="ECO:0000256" key="8">
    <source>
        <dbReference type="ARBA" id="ARBA00051875"/>
    </source>
</evidence>
<dbReference type="GO" id="GO:0009117">
    <property type="term" value="P:nucleotide metabolic process"/>
    <property type="evidence" value="ECO:0007669"/>
    <property type="project" value="UniProtKB-KW"/>
</dbReference>
<accession>W6AGI9</accession>
<evidence type="ECO:0000256" key="3">
    <source>
        <dbReference type="ARBA" id="ARBA00022723"/>
    </source>
</evidence>
<feature type="binding site" evidence="10">
    <location>
        <position position="69"/>
    </location>
    <ligand>
        <name>substrate</name>
    </ligand>
</feature>
<comment type="subunit">
    <text evidence="2 10">Homodimer.</text>
</comment>
<dbReference type="HAMAP" id="MF_01405">
    <property type="entry name" value="Non_canon_purine_NTPase"/>
    <property type="match status" value="1"/>
</dbReference>
<keyword evidence="7 10" id="KW-0546">Nucleotide metabolism</keyword>
<evidence type="ECO:0000256" key="9">
    <source>
        <dbReference type="ARBA" id="ARBA00052017"/>
    </source>
</evidence>
<sequence length="198" mass="22993">MKTIWIATNNPSKVKEFKYLLPEYEIKTLNDIDPNIDIPEDGATFEENALIKARYLKDKVKGIILADDSGLCIESLNNFPGIYSARWAKPETDWIKIVDLLLAKMKEEGLTDIDQRKAYFNSTIALIDTKNNIEKLFSFQVHGHILDKQYIQNGFAYDTIFRPLGKEITFSQMNFEEKQTMSHRFGVIKQVKEYLDKM</sequence>
<dbReference type="HOGENOM" id="CLU_082080_0_2_14"/>
<comment type="catalytic activity">
    <reaction evidence="10">
        <text>ITP + H2O = IMP + diphosphate + H(+)</text>
        <dbReference type="Rhea" id="RHEA:29399"/>
        <dbReference type="ChEBI" id="CHEBI:15377"/>
        <dbReference type="ChEBI" id="CHEBI:15378"/>
        <dbReference type="ChEBI" id="CHEBI:33019"/>
        <dbReference type="ChEBI" id="CHEBI:58053"/>
        <dbReference type="ChEBI" id="CHEBI:61402"/>
        <dbReference type="EC" id="3.6.1.66"/>
    </reaction>
</comment>
<evidence type="ECO:0000256" key="1">
    <source>
        <dbReference type="ARBA" id="ARBA00008023"/>
    </source>
</evidence>
<dbReference type="Proteomes" id="UP000019267">
    <property type="component" value="Chromosome"/>
</dbReference>
<evidence type="ECO:0000256" key="2">
    <source>
        <dbReference type="ARBA" id="ARBA00011738"/>
    </source>
</evidence>
<feature type="binding site" evidence="10">
    <location>
        <position position="178"/>
    </location>
    <ligand>
        <name>substrate</name>
    </ligand>
</feature>
<dbReference type="EC" id="3.6.1.66" evidence="10"/>
<keyword evidence="13" id="KW-1185">Reference proteome</keyword>
<dbReference type="KEGG" id="scq:SCULI_v1c04530"/>
<comment type="caution">
    <text evidence="10">Lacks conserved residue(s) required for the propagation of feature annotation.</text>
</comment>
<dbReference type="NCBIfam" id="TIGR00042">
    <property type="entry name" value="RdgB/HAM1 family non-canonical purine NTP pyrophosphatase"/>
    <property type="match status" value="1"/>
</dbReference>
<dbReference type="Pfam" id="PF01725">
    <property type="entry name" value="Ham1p_like"/>
    <property type="match status" value="1"/>
</dbReference>
<dbReference type="GO" id="GO:0036222">
    <property type="term" value="F:XTP diphosphatase activity"/>
    <property type="evidence" value="ECO:0007669"/>
    <property type="project" value="UniProtKB-UniRule"/>
</dbReference>
<dbReference type="EMBL" id="CP006681">
    <property type="protein sequence ID" value="AHI52794.1"/>
    <property type="molecule type" value="Genomic_DNA"/>
</dbReference>
<evidence type="ECO:0000313" key="12">
    <source>
        <dbReference type="EMBL" id="AHI52794.1"/>
    </source>
</evidence>
<protein>
    <recommendedName>
        <fullName evidence="10">dITP/XTP pyrophosphatase</fullName>
        <ecNumber evidence="10">3.6.1.66</ecNumber>
    </recommendedName>
    <alternativeName>
        <fullName evidence="10">Non-canonical purine NTP pyrophosphatase</fullName>
    </alternativeName>
    <alternativeName>
        <fullName evidence="10">Non-standard purine NTP pyrophosphatase</fullName>
    </alternativeName>
    <alternativeName>
        <fullName evidence="10">Nucleoside-triphosphate diphosphatase</fullName>
    </alternativeName>
    <alternativeName>
        <fullName evidence="10">Nucleoside-triphosphate pyrophosphatase</fullName>
        <shortName evidence="10">NTPase</shortName>
    </alternativeName>
</protein>
<dbReference type="RefSeq" id="WP_025363031.1">
    <property type="nucleotide sequence ID" value="NZ_CP006681.1"/>
</dbReference>
<keyword evidence="4 10" id="KW-0547">Nucleotide-binding</keyword>
<evidence type="ECO:0000256" key="4">
    <source>
        <dbReference type="ARBA" id="ARBA00022741"/>
    </source>
</evidence>
<gene>
    <name evidence="12" type="primary">rdgB</name>
    <name evidence="12" type="ORF">SCULI_v1c04530</name>
</gene>
<evidence type="ECO:0000256" key="10">
    <source>
        <dbReference type="HAMAP-Rule" id="MF_01405"/>
    </source>
</evidence>
<comment type="cofactor">
    <cofactor evidence="10">
        <name>Mg(2+)</name>
        <dbReference type="ChEBI" id="CHEBI:18420"/>
    </cofactor>
    <text evidence="10">Binds 1 Mg(2+) ion per subunit.</text>
</comment>
<dbReference type="GO" id="GO:0005829">
    <property type="term" value="C:cytosol"/>
    <property type="evidence" value="ECO:0007669"/>
    <property type="project" value="TreeGrafter"/>
</dbReference>
<comment type="catalytic activity">
    <reaction evidence="9 10">
        <text>XTP + H2O = XMP + diphosphate + H(+)</text>
        <dbReference type="Rhea" id="RHEA:28610"/>
        <dbReference type="ChEBI" id="CHEBI:15377"/>
        <dbReference type="ChEBI" id="CHEBI:15378"/>
        <dbReference type="ChEBI" id="CHEBI:33019"/>
        <dbReference type="ChEBI" id="CHEBI:57464"/>
        <dbReference type="ChEBI" id="CHEBI:61314"/>
        <dbReference type="EC" id="3.6.1.66"/>
    </reaction>
</comment>
<dbReference type="Gene3D" id="3.90.950.10">
    <property type="match status" value="1"/>
</dbReference>
<dbReference type="GO" id="GO:0035870">
    <property type="term" value="F:dITP diphosphatase activity"/>
    <property type="evidence" value="ECO:0007669"/>
    <property type="project" value="UniProtKB-UniRule"/>
</dbReference>
<dbReference type="CDD" id="cd00515">
    <property type="entry name" value="HAM1"/>
    <property type="match status" value="1"/>
</dbReference>
<comment type="catalytic activity">
    <reaction evidence="8 10">
        <text>dITP + H2O = dIMP + diphosphate + H(+)</text>
        <dbReference type="Rhea" id="RHEA:28342"/>
        <dbReference type="ChEBI" id="CHEBI:15377"/>
        <dbReference type="ChEBI" id="CHEBI:15378"/>
        <dbReference type="ChEBI" id="CHEBI:33019"/>
        <dbReference type="ChEBI" id="CHEBI:61194"/>
        <dbReference type="ChEBI" id="CHEBI:61382"/>
        <dbReference type="EC" id="3.6.1.66"/>
    </reaction>
</comment>
<reference evidence="12 13" key="1">
    <citation type="journal article" date="2014" name="Genome Biol. Evol.">
        <title>Molecular evolution of the substrate utilization strategies and putative virulence factors in mosquito-associated Spiroplasma species.</title>
        <authorList>
            <person name="Chang T.H."/>
            <person name="Lo W.S."/>
            <person name="Ku C."/>
            <person name="Chen L.L."/>
            <person name="Kuo C.H."/>
        </authorList>
    </citation>
    <scope>NUCLEOTIDE SEQUENCE [LARGE SCALE GENOMIC DNA]</scope>
    <source>
        <strain evidence="12">AES-1</strain>
    </source>
</reference>
<dbReference type="GO" id="GO:0000166">
    <property type="term" value="F:nucleotide binding"/>
    <property type="evidence" value="ECO:0007669"/>
    <property type="project" value="UniProtKB-KW"/>
</dbReference>
<evidence type="ECO:0000256" key="6">
    <source>
        <dbReference type="ARBA" id="ARBA00022842"/>
    </source>
</evidence>
<dbReference type="InterPro" id="IPR029001">
    <property type="entry name" value="ITPase-like_fam"/>
</dbReference>
<dbReference type="PATRIC" id="fig|1276246.3.peg.452"/>
<feature type="active site" description="Proton acceptor" evidence="10">
    <location>
        <position position="68"/>
    </location>
</feature>
<dbReference type="PANTHER" id="PTHR11067:SF9">
    <property type="entry name" value="INOSINE TRIPHOSPHATE PYROPHOSPHATASE"/>
    <property type="match status" value="1"/>
</dbReference>
<keyword evidence="3 10" id="KW-0479">Metal-binding</keyword>
<feature type="binding site" evidence="10">
    <location>
        <begin position="155"/>
        <end position="158"/>
    </location>
    <ligand>
        <name>substrate</name>
    </ligand>
</feature>
<dbReference type="GO" id="GO:0017111">
    <property type="term" value="F:ribonucleoside triphosphate phosphatase activity"/>
    <property type="evidence" value="ECO:0007669"/>
    <property type="project" value="InterPro"/>
</dbReference>